<keyword evidence="7 13" id="KW-0547">Nucleotide-binding</keyword>
<evidence type="ECO:0000256" key="5">
    <source>
        <dbReference type="ARBA" id="ARBA00022598"/>
    </source>
</evidence>
<evidence type="ECO:0000256" key="9">
    <source>
        <dbReference type="ARBA" id="ARBA00022842"/>
    </source>
</evidence>
<evidence type="ECO:0000256" key="6">
    <source>
        <dbReference type="ARBA" id="ARBA00022723"/>
    </source>
</evidence>
<dbReference type="GO" id="GO:0000049">
    <property type="term" value="F:tRNA binding"/>
    <property type="evidence" value="ECO:0007669"/>
    <property type="project" value="InterPro"/>
</dbReference>
<dbReference type="InterPro" id="IPR022911">
    <property type="entry name" value="Phe_tRNA_ligase_alpha1_bac"/>
</dbReference>
<evidence type="ECO:0000256" key="8">
    <source>
        <dbReference type="ARBA" id="ARBA00022840"/>
    </source>
</evidence>
<dbReference type="AlphaFoldDB" id="A0A2M7Z4I4"/>
<dbReference type="HAMAP" id="MF_00281">
    <property type="entry name" value="Phe_tRNA_synth_alpha1"/>
    <property type="match status" value="1"/>
</dbReference>
<dbReference type="Gene3D" id="3.30.930.10">
    <property type="entry name" value="Bira Bifunctional Protein, Domain 2"/>
    <property type="match status" value="1"/>
</dbReference>
<dbReference type="PANTHER" id="PTHR11538">
    <property type="entry name" value="PHENYLALANYL-TRNA SYNTHETASE"/>
    <property type="match status" value="1"/>
</dbReference>
<feature type="domain" description="Aminoacyl-transfer RNA synthetases class-II family profile" evidence="14">
    <location>
        <begin position="112"/>
        <end position="345"/>
    </location>
</feature>
<evidence type="ECO:0000259" key="14">
    <source>
        <dbReference type="PROSITE" id="PS50862"/>
    </source>
</evidence>
<sequence length="366" mass="42200">MPKINLKLFKKQAKKEIEKARDLKDLNEVFNKYLGKKGELTRILRSLEKLPKLRRAKIGSEVNKLKDFLKIRFDQRAEEIKEKIKKEAEAREWLDITLPGKRPLLGHLHPLTQVKRKVEEIFQSMGFSVVEGPEIETEWYNFDALNIPKDHPARDLWNTLWLKNKGLQPPRHPPSSRGGGPLAKLLLRTHTSPVQIRYMEKNQPPLRIIVPGRVFRHEATDASHEINFYHIEGLMLSKDISVANFKAVISEFFKRFFNREIAIRMRPSYFPFVEPGFEVDIICLICGGKGCSACGQSGWMEMMGAGMVHPAVFKNSGLVPTPHQYSGGGWQGFAFGMGFDRLAMMKYKINDIRLFYSGDLRFLQQF</sequence>
<evidence type="ECO:0000256" key="13">
    <source>
        <dbReference type="HAMAP-Rule" id="MF_00281"/>
    </source>
</evidence>
<dbReference type="InterPro" id="IPR045864">
    <property type="entry name" value="aa-tRNA-synth_II/BPL/LPL"/>
</dbReference>
<keyword evidence="10 13" id="KW-0648">Protein biosynthesis</keyword>
<dbReference type="PROSITE" id="PS50862">
    <property type="entry name" value="AA_TRNA_LIGASE_II"/>
    <property type="match status" value="1"/>
</dbReference>
<dbReference type="InterPro" id="IPR002319">
    <property type="entry name" value="Phenylalanyl-tRNA_Synthase"/>
</dbReference>
<keyword evidence="4 13" id="KW-0963">Cytoplasm</keyword>
<dbReference type="FunFam" id="3.30.930.10:FF:000089">
    <property type="entry name" value="Phenylalanine--tRNA ligase alpha subunit"/>
    <property type="match status" value="1"/>
</dbReference>
<dbReference type="GO" id="GO:0000287">
    <property type="term" value="F:magnesium ion binding"/>
    <property type="evidence" value="ECO:0007669"/>
    <property type="project" value="UniProtKB-UniRule"/>
</dbReference>
<dbReference type="PANTHER" id="PTHR11538:SF41">
    <property type="entry name" value="PHENYLALANINE--TRNA LIGASE, MITOCHONDRIAL"/>
    <property type="match status" value="1"/>
</dbReference>
<proteinExistence type="inferred from homology"/>
<evidence type="ECO:0000256" key="12">
    <source>
        <dbReference type="ARBA" id="ARBA00049255"/>
    </source>
</evidence>
<comment type="subcellular location">
    <subcellularLocation>
        <location evidence="1 13">Cytoplasm</location>
    </subcellularLocation>
</comment>
<comment type="similarity">
    <text evidence="2 13">Belongs to the class-II aminoacyl-tRNA synthetase family. Phe-tRNA synthetase alpha subunit type 1 subfamily.</text>
</comment>
<dbReference type="InterPro" id="IPR010978">
    <property type="entry name" value="tRNA-bd_arm"/>
</dbReference>
<dbReference type="Pfam" id="PF01409">
    <property type="entry name" value="tRNA-synt_2d"/>
    <property type="match status" value="1"/>
</dbReference>
<feature type="binding site" evidence="13">
    <location>
        <position position="274"/>
    </location>
    <ligand>
        <name>Mg(2+)</name>
        <dbReference type="ChEBI" id="CHEBI:18420"/>
        <note>shared with beta subunit</note>
    </ligand>
</feature>
<dbReference type="InterPro" id="IPR006195">
    <property type="entry name" value="aa-tRNA-synth_II"/>
</dbReference>
<comment type="subunit">
    <text evidence="3 13">Tetramer of two alpha and two beta subunits.</text>
</comment>
<name>A0A2M7Z4I4_9BACT</name>
<evidence type="ECO:0000256" key="11">
    <source>
        <dbReference type="ARBA" id="ARBA00023146"/>
    </source>
</evidence>
<dbReference type="Proteomes" id="UP000231034">
    <property type="component" value="Unassembled WGS sequence"/>
</dbReference>
<dbReference type="SUPFAM" id="SSF46589">
    <property type="entry name" value="tRNA-binding arm"/>
    <property type="match status" value="1"/>
</dbReference>
<protein>
    <recommendedName>
        <fullName evidence="13">Phenylalanine--tRNA ligase alpha subunit</fullName>
        <ecNumber evidence="13">6.1.1.20</ecNumber>
    </recommendedName>
    <alternativeName>
        <fullName evidence="13">Phenylalanyl-tRNA synthetase alpha subunit</fullName>
        <shortName evidence="13">PheRS</shortName>
    </alternativeName>
</protein>
<accession>A0A2M7Z4I4</accession>
<comment type="caution">
    <text evidence="15">The sequence shown here is derived from an EMBL/GenBank/DDBJ whole genome shotgun (WGS) entry which is preliminary data.</text>
</comment>
<comment type="cofactor">
    <cofactor evidence="13">
        <name>Mg(2+)</name>
        <dbReference type="ChEBI" id="CHEBI:18420"/>
    </cofactor>
    <text evidence="13">Binds 2 magnesium ions per tetramer.</text>
</comment>
<evidence type="ECO:0000313" key="15">
    <source>
        <dbReference type="EMBL" id="PJA84030.1"/>
    </source>
</evidence>
<evidence type="ECO:0000256" key="1">
    <source>
        <dbReference type="ARBA" id="ARBA00004496"/>
    </source>
</evidence>
<dbReference type="GO" id="GO:0005737">
    <property type="term" value="C:cytoplasm"/>
    <property type="evidence" value="ECO:0007669"/>
    <property type="project" value="UniProtKB-SubCell"/>
</dbReference>
<keyword evidence="9 13" id="KW-0460">Magnesium</keyword>
<dbReference type="InterPro" id="IPR004188">
    <property type="entry name" value="Phe-tRNA_ligase_II_N"/>
</dbReference>
<dbReference type="GO" id="GO:0006432">
    <property type="term" value="P:phenylalanyl-tRNA aminoacylation"/>
    <property type="evidence" value="ECO:0007669"/>
    <property type="project" value="UniProtKB-UniRule"/>
</dbReference>
<evidence type="ECO:0000256" key="10">
    <source>
        <dbReference type="ARBA" id="ARBA00022917"/>
    </source>
</evidence>
<dbReference type="InterPro" id="IPR004529">
    <property type="entry name" value="Phe-tRNA-synth_IIc_asu"/>
</dbReference>
<keyword evidence="8 13" id="KW-0067">ATP-binding</keyword>
<evidence type="ECO:0000256" key="7">
    <source>
        <dbReference type="ARBA" id="ARBA00022741"/>
    </source>
</evidence>
<keyword evidence="11 13" id="KW-0030">Aminoacyl-tRNA synthetase</keyword>
<evidence type="ECO:0000256" key="3">
    <source>
        <dbReference type="ARBA" id="ARBA00011209"/>
    </source>
</evidence>
<comment type="catalytic activity">
    <reaction evidence="12 13">
        <text>tRNA(Phe) + L-phenylalanine + ATP = L-phenylalanyl-tRNA(Phe) + AMP + diphosphate + H(+)</text>
        <dbReference type="Rhea" id="RHEA:19413"/>
        <dbReference type="Rhea" id="RHEA-COMP:9668"/>
        <dbReference type="Rhea" id="RHEA-COMP:9699"/>
        <dbReference type="ChEBI" id="CHEBI:15378"/>
        <dbReference type="ChEBI" id="CHEBI:30616"/>
        <dbReference type="ChEBI" id="CHEBI:33019"/>
        <dbReference type="ChEBI" id="CHEBI:58095"/>
        <dbReference type="ChEBI" id="CHEBI:78442"/>
        <dbReference type="ChEBI" id="CHEBI:78531"/>
        <dbReference type="ChEBI" id="CHEBI:456215"/>
        <dbReference type="EC" id="6.1.1.20"/>
    </reaction>
</comment>
<dbReference type="Pfam" id="PF02912">
    <property type="entry name" value="Phe_tRNA-synt_N"/>
    <property type="match status" value="1"/>
</dbReference>
<evidence type="ECO:0000313" key="16">
    <source>
        <dbReference type="Proteomes" id="UP000231034"/>
    </source>
</evidence>
<dbReference type="EMBL" id="PFVR01000097">
    <property type="protein sequence ID" value="PJA84030.1"/>
    <property type="molecule type" value="Genomic_DNA"/>
</dbReference>
<evidence type="ECO:0000256" key="4">
    <source>
        <dbReference type="ARBA" id="ARBA00022490"/>
    </source>
</evidence>
<dbReference type="SUPFAM" id="SSF55681">
    <property type="entry name" value="Class II aaRS and biotin synthetases"/>
    <property type="match status" value="1"/>
</dbReference>
<organism evidence="15 16">
    <name type="scientific">Candidatus Nealsonbacteria bacterium CG_4_9_14_3_um_filter_37_13</name>
    <dbReference type="NCBI Taxonomy" id="1974695"/>
    <lineage>
        <taxon>Bacteria</taxon>
        <taxon>Candidatus Nealsoniibacteriota</taxon>
    </lineage>
</organism>
<dbReference type="EC" id="6.1.1.20" evidence="13"/>
<dbReference type="GO" id="GO:0005524">
    <property type="term" value="F:ATP binding"/>
    <property type="evidence" value="ECO:0007669"/>
    <property type="project" value="UniProtKB-UniRule"/>
</dbReference>
<evidence type="ECO:0000256" key="2">
    <source>
        <dbReference type="ARBA" id="ARBA00010207"/>
    </source>
</evidence>
<gene>
    <name evidence="13" type="primary">pheS</name>
    <name evidence="15" type="ORF">CO145_02745</name>
</gene>
<keyword evidence="5 13" id="KW-0436">Ligase</keyword>
<dbReference type="CDD" id="cd00496">
    <property type="entry name" value="PheRS_alpha_core"/>
    <property type="match status" value="1"/>
</dbReference>
<reference evidence="16" key="1">
    <citation type="submission" date="2017-09" db="EMBL/GenBank/DDBJ databases">
        <title>Depth-based differentiation of microbial function through sediment-hosted aquifers and enrichment of novel symbionts in the deep terrestrial subsurface.</title>
        <authorList>
            <person name="Probst A.J."/>
            <person name="Ladd B."/>
            <person name="Jarett J.K."/>
            <person name="Geller-Mcgrath D.E."/>
            <person name="Sieber C.M.K."/>
            <person name="Emerson J.B."/>
            <person name="Anantharaman K."/>
            <person name="Thomas B.C."/>
            <person name="Malmstrom R."/>
            <person name="Stieglmeier M."/>
            <person name="Klingl A."/>
            <person name="Woyke T."/>
            <person name="Ryan C.M."/>
            <person name="Banfield J.F."/>
        </authorList>
    </citation>
    <scope>NUCLEOTIDE SEQUENCE [LARGE SCALE GENOMIC DNA]</scope>
</reference>
<dbReference type="GO" id="GO:0004826">
    <property type="term" value="F:phenylalanine-tRNA ligase activity"/>
    <property type="evidence" value="ECO:0007669"/>
    <property type="project" value="UniProtKB-UniRule"/>
</dbReference>
<keyword evidence="6 13" id="KW-0479">Metal-binding</keyword>
<dbReference type="NCBIfam" id="TIGR00468">
    <property type="entry name" value="pheS"/>
    <property type="match status" value="1"/>
</dbReference>